<reference evidence="1" key="2">
    <citation type="journal article" date="2024" name="Plant">
        <title>Genomic evolution and insights into agronomic trait innovations of Sesamum species.</title>
        <authorList>
            <person name="Miao H."/>
            <person name="Wang L."/>
            <person name="Qu L."/>
            <person name="Liu H."/>
            <person name="Sun Y."/>
            <person name="Le M."/>
            <person name="Wang Q."/>
            <person name="Wei S."/>
            <person name="Zheng Y."/>
            <person name="Lin W."/>
            <person name="Duan Y."/>
            <person name="Cao H."/>
            <person name="Xiong S."/>
            <person name="Wang X."/>
            <person name="Wei L."/>
            <person name="Li C."/>
            <person name="Ma Q."/>
            <person name="Ju M."/>
            <person name="Zhao R."/>
            <person name="Li G."/>
            <person name="Mu C."/>
            <person name="Tian Q."/>
            <person name="Mei H."/>
            <person name="Zhang T."/>
            <person name="Gao T."/>
            <person name="Zhang H."/>
        </authorList>
    </citation>
    <scope>NUCLEOTIDE SEQUENCE</scope>
    <source>
        <strain evidence="1">G02</strain>
    </source>
</reference>
<sequence length="162" mass="17654">MPTGRFALILDAQLIGFCIFLGDVLVSWKTKKQSIISRSIEEAEYRSLAAIICELQWFSYLLTDFSVPLILPIDLFCDNKEPFTSSPIHSAQFADLFIKVFPLKTFSFFLSKLGLVSLAPSPTCWGAAGVSSTDVSMDAGVTANALEDDAGTGEEVDMLDQG</sequence>
<proteinExistence type="predicted"/>
<dbReference type="CDD" id="cd09272">
    <property type="entry name" value="RNase_HI_RT_Ty1"/>
    <property type="match status" value="1"/>
</dbReference>
<accession>A0AAW2VR18</accession>
<dbReference type="EMBL" id="JACGWJ010000003">
    <property type="protein sequence ID" value="KAL0432049.1"/>
    <property type="molecule type" value="Genomic_DNA"/>
</dbReference>
<organism evidence="1">
    <name type="scientific">Sesamum radiatum</name>
    <name type="common">Black benniseed</name>
    <dbReference type="NCBI Taxonomy" id="300843"/>
    <lineage>
        <taxon>Eukaryota</taxon>
        <taxon>Viridiplantae</taxon>
        <taxon>Streptophyta</taxon>
        <taxon>Embryophyta</taxon>
        <taxon>Tracheophyta</taxon>
        <taxon>Spermatophyta</taxon>
        <taxon>Magnoliopsida</taxon>
        <taxon>eudicotyledons</taxon>
        <taxon>Gunneridae</taxon>
        <taxon>Pentapetalae</taxon>
        <taxon>asterids</taxon>
        <taxon>lamiids</taxon>
        <taxon>Lamiales</taxon>
        <taxon>Pedaliaceae</taxon>
        <taxon>Sesamum</taxon>
    </lineage>
</organism>
<protein>
    <submittedName>
        <fullName evidence="1">Uncharacterized protein</fullName>
    </submittedName>
</protein>
<reference evidence="1" key="1">
    <citation type="submission" date="2020-06" db="EMBL/GenBank/DDBJ databases">
        <authorList>
            <person name="Li T."/>
            <person name="Hu X."/>
            <person name="Zhang T."/>
            <person name="Song X."/>
            <person name="Zhang H."/>
            <person name="Dai N."/>
            <person name="Sheng W."/>
            <person name="Hou X."/>
            <person name="Wei L."/>
        </authorList>
    </citation>
    <scope>NUCLEOTIDE SEQUENCE</scope>
    <source>
        <strain evidence="1">G02</strain>
        <tissue evidence="1">Leaf</tissue>
    </source>
</reference>
<dbReference type="AlphaFoldDB" id="A0AAW2VR18"/>
<name>A0AAW2VR18_SESRA</name>
<dbReference type="PANTHER" id="PTHR11439">
    <property type="entry name" value="GAG-POL-RELATED RETROTRANSPOSON"/>
    <property type="match status" value="1"/>
</dbReference>
<evidence type="ECO:0000313" key="1">
    <source>
        <dbReference type="EMBL" id="KAL0432049.1"/>
    </source>
</evidence>
<gene>
    <name evidence="1" type="ORF">Sradi_0830900</name>
</gene>
<comment type="caution">
    <text evidence="1">The sequence shown here is derived from an EMBL/GenBank/DDBJ whole genome shotgun (WGS) entry which is preliminary data.</text>
</comment>
<dbReference type="PANTHER" id="PTHR11439:SF470">
    <property type="entry name" value="CYSTEINE-RICH RLK (RECEPTOR-LIKE PROTEIN KINASE) 8"/>
    <property type="match status" value="1"/>
</dbReference>